<dbReference type="RefSeq" id="WP_212216005.1">
    <property type="nucleotide sequence ID" value="NZ_JAGUCO010000006.1"/>
</dbReference>
<feature type="signal peptide" evidence="1">
    <location>
        <begin position="1"/>
        <end position="25"/>
    </location>
</feature>
<evidence type="ECO:0000256" key="1">
    <source>
        <dbReference type="SAM" id="SignalP"/>
    </source>
</evidence>
<feature type="chain" id="PRO_5045089144" evidence="1">
    <location>
        <begin position="26"/>
        <end position="289"/>
    </location>
</feature>
<name>A0ABS5JV22_9BACT</name>
<gene>
    <name evidence="2" type="ORF">KEM10_10770</name>
</gene>
<dbReference type="Proteomes" id="UP000708576">
    <property type="component" value="Unassembled WGS sequence"/>
</dbReference>
<accession>A0ABS5JV22</accession>
<reference evidence="2 3" key="1">
    <citation type="journal article" date="2015" name="Int. J. Syst. Evol. Microbiol.">
        <title>Carboxylicivirga linearis sp. nov., isolated from a sea cucumber culture pond.</title>
        <authorList>
            <person name="Wang F.Q."/>
            <person name="Zhou Y.X."/>
            <person name="Lin X.Z."/>
            <person name="Chen G.J."/>
            <person name="Du Z.J."/>
        </authorList>
    </citation>
    <scope>NUCLEOTIDE SEQUENCE [LARGE SCALE GENOMIC DNA]</scope>
    <source>
        <strain evidence="2 3">FB218</strain>
    </source>
</reference>
<organism evidence="2 3">
    <name type="scientific">Carboxylicivirga linearis</name>
    <dbReference type="NCBI Taxonomy" id="1628157"/>
    <lineage>
        <taxon>Bacteria</taxon>
        <taxon>Pseudomonadati</taxon>
        <taxon>Bacteroidota</taxon>
        <taxon>Bacteroidia</taxon>
        <taxon>Marinilabiliales</taxon>
        <taxon>Marinilabiliaceae</taxon>
        <taxon>Carboxylicivirga</taxon>
    </lineage>
</organism>
<evidence type="ECO:0000313" key="2">
    <source>
        <dbReference type="EMBL" id="MBS2098763.1"/>
    </source>
</evidence>
<keyword evidence="3" id="KW-1185">Reference proteome</keyword>
<comment type="caution">
    <text evidence="2">The sequence shown here is derived from an EMBL/GenBank/DDBJ whole genome shotgun (WGS) entry which is preliminary data.</text>
</comment>
<keyword evidence="1" id="KW-0732">Signal</keyword>
<evidence type="ECO:0000313" key="3">
    <source>
        <dbReference type="Proteomes" id="UP000708576"/>
    </source>
</evidence>
<sequence length="289" mass="33497">MKNVMKNRFSLFLLILFTMMTFTSCEEEVDADKYNHLSTQDLPVLSAYYDSLTFDRVYLTADMELKGDTNIIEHGFFMSTQEDFPTESTRIIQHNKAGATFSMLVDKLIGSTTYYYKAYTFSENGFSFSQADSFTTDEPPVFEDTYLFGSYNQIDNSIQYGQIDGEENGYWDQYGYLTISQVENTYNQIEIYNFWGYGRTIIGVIDFEKKEISISPQEIAASANHGSIMMYLWSYSEGNMQIHLEENVVATYDEEGNIIMPYWGGFAFYEGSYYTYEACYETLLIKKDL</sequence>
<protein>
    <submittedName>
        <fullName evidence="2">Uncharacterized protein</fullName>
    </submittedName>
</protein>
<proteinExistence type="predicted"/>
<dbReference type="PROSITE" id="PS51257">
    <property type="entry name" value="PROKAR_LIPOPROTEIN"/>
    <property type="match status" value="1"/>
</dbReference>
<dbReference type="EMBL" id="JAGUCO010000006">
    <property type="protein sequence ID" value="MBS2098763.1"/>
    <property type="molecule type" value="Genomic_DNA"/>
</dbReference>